<accession>A0ABT9JA23</accession>
<name>A0ABT9JA23_9RHOB</name>
<gene>
    <name evidence="1" type="ORF">Q5Y72_06125</name>
</gene>
<dbReference type="Proteomes" id="UP001224997">
    <property type="component" value="Unassembled WGS sequence"/>
</dbReference>
<evidence type="ECO:0000313" key="1">
    <source>
        <dbReference type="EMBL" id="MDP5306663.1"/>
    </source>
</evidence>
<dbReference type="EMBL" id="JAVAMQ010000004">
    <property type="protein sequence ID" value="MDP5306663.1"/>
    <property type="molecule type" value="Genomic_DNA"/>
</dbReference>
<keyword evidence="2" id="KW-1185">Reference proteome</keyword>
<evidence type="ECO:0000313" key="2">
    <source>
        <dbReference type="Proteomes" id="UP001224997"/>
    </source>
</evidence>
<sequence length="251" mass="25670">MPAAPLCVLLGAGFLADPGYSVNPDAVATAGAAIAIRAEAGAGRLSVAAEGPGLDRLREIARIAAGARAADDLAASCPPEADRIMLVDHAGREAAGREILWPPAMADAGAGPAPEIARAIREFLGLAVPRPLPPDRHPVTVMRLAAPVAADLLLSLAFASPWTSWHGAGGSVYVALDDAAGIARLVGLPGSRILGEEIPLGRLRLLGGVGVEGARPLDRWPEGQLAVCAEPCDTGRAWLDDRFDRDTGTGG</sequence>
<comment type="caution">
    <text evidence="1">The sequence shown here is derived from an EMBL/GenBank/DDBJ whole genome shotgun (WGS) entry which is preliminary data.</text>
</comment>
<organism evidence="1 2">
    <name type="scientific">Paracoccus spongiarum</name>
    <dbReference type="NCBI Taxonomy" id="3064387"/>
    <lineage>
        <taxon>Bacteria</taxon>
        <taxon>Pseudomonadati</taxon>
        <taxon>Pseudomonadota</taxon>
        <taxon>Alphaproteobacteria</taxon>
        <taxon>Rhodobacterales</taxon>
        <taxon>Paracoccaceae</taxon>
        <taxon>Paracoccus</taxon>
    </lineage>
</organism>
<dbReference type="RefSeq" id="WP_305962510.1">
    <property type="nucleotide sequence ID" value="NZ_JAVAMQ010000004.1"/>
</dbReference>
<protein>
    <submittedName>
        <fullName evidence="1">Uncharacterized protein</fullName>
    </submittedName>
</protein>
<reference evidence="1 2" key="1">
    <citation type="submission" date="2023-08" db="EMBL/GenBank/DDBJ databases">
        <authorList>
            <person name="Park J.-S."/>
        </authorList>
    </citation>
    <scope>NUCLEOTIDE SEQUENCE [LARGE SCALE GENOMIC DNA]</scope>
    <source>
        <strain evidence="1 2">2205BS29-5</strain>
    </source>
</reference>
<proteinExistence type="predicted"/>